<dbReference type="CDD" id="cd00801">
    <property type="entry name" value="INT_P4_C"/>
    <property type="match status" value="1"/>
</dbReference>
<dbReference type="InterPro" id="IPR002104">
    <property type="entry name" value="Integrase_catalytic"/>
</dbReference>
<keyword evidence="4" id="KW-0233">DNA recombination</keyword>
<dbReference type="RefSeq" id="WP_342959056.1">
    <property type="nucleotide sequence ID" value="NZ_JAZHFZ010000010.1"/>
</dbReference>
<evidence type="ECO:0000256" key="2">
    <source>
        <dbReference type="ARBA" id="ARBA00022908"/>
    </source>
</evidence>
<proteinExistence type="inferred from homology"/>
<name>A0ABU9R3D0_9BURK</name>
<dbReference type="Gene3D" id="1.10.443.10">
    <property type="entry name" value="Intergrase catalytic core"/>
    <property type="match status" value="1"/>
</dbReference>
<evidence type="ECO:0000259" key="5">
    <source>
        <dbReference type="PROSITE" id="PS51898"/>
    </source>
</evidence>
<keyword evidence="3" id="KW-0238">DNA-binding</keyword>
<dbReference type="InterPro" id="IPR050808">
    <property type="entry name" value="Phage_Integrase"/>
</dbReference>
<dbReference type="Gene3D" id="1.10.150.130">
    <property type="match status" value="1"/>
</dbReference>
<evidence type="ECO:0000313" key="6">
    <source>
        <dbReference type="EMBL" id="MEM5341556.1"/>
    </source>
</evidence>
<organism evidence="6 7">
    <name type="scientific">Paraburkholderia azotifigens</name>
    <dbReference type="NCBI Taxonomy" id="2057004"/>
    <lineage>
        <taxon>Bacteria</taxon>
        <taxon>Pseudomonadati</taxon>
        <taxon>Pseudomonadota</taxon>
        <taxon>Betaproteobacteria</taxon>
        <taxon>Burkholderiales</taxon>
        <taxon>Burkholderiaceae</taxon>
        <taxon>Paraburkholderia</taxon>
    </lineage>
</organism>
<dbReference type="InterPro" id="IPR025166">
    <property type="entry name" value="Integrase_DNA_bind_dom"/>
</dbReference>
<dbReference type="SUPFAM" id="SSF56349">
    <property type="entry name" value="DNA breaking-rejoining enzymes"/>
    <property type="match status" value="1"/>
</dbReference>
<evidence type="ECO:0000313" key="7">
    <source>
        <dbReference type="Proteomes" id="UP001481677"/>
    </source>
</evidence>
<feature type="domain" description="Tyr recombinase" evidence="5">
    <location>
        <begin position="216"/>
        <end position="399"/>
    </location>
</feature>
<dbReference type="Pfam" id="PF13356">
    <property type="entry name" value="Arm-DNA-bind_3"/>
    <property type="match status" value="1"/>
</dbReference>
<accession>A0ABU9R3D0</accession>
<evidence type="ECO:0000256" key="3">
    <source>
        <dbReference type="ARBA" id="ARBA00023125"/>
    </source>
</evidence>
<evidence type="ECO:0000256" key="1">
    <source>
        <dbReference type="ARBA" id="ARBA00008857"/>
    </source>
</evidence>
<keyword evidence="2" id="KW-0229">DNA integration</keyword>
<dbReference type="Pfam" id="PF22022">
    <property type="entry name" value="Phage_int_M"/>
    <property type="match status" value="1"/>
</dbReference>
<protein>
    <submittedName>
        <fullName evidence="6">Tyrosine-type recombinase/integrase</fullName>
    </submittedName>
</protein>
<dbReference type="PROSITE" id="PS51898">
    <property type="entry name" value="TYR_RECOMBINASE"/>
    <property type="match status" value="1"/>
</dbReference>
<comment type="similarity">
    <text evidence="1">Belongs to the 'phage' integrase family.</text>
</comment>
<dbReference type="InterPro" id="IPR038488">
    <property type="entry name" value="Integrase_DNA-bd_sf"/>
</dbReference>
<dbReference type="PANTHER" id="PTHR30629">
    <property type="entry name" value="PROPHAGE INTEGRASE"/>
    <property type="match status" value="1"/>
</dbReference>
<reference evidence="6 7" key="1">
    <citation type="submission" date="2024-01" db="EMBL/GenBank/DDBJ databases">
        <title>The diversity of rhizobia nodulating Mimosa spp. in eleven states of Brazil covering several biomes is determined by host plant, location, and edaphic factors.</title>
        <authorList>
            <person name="Rouws L."/>
            <person name="Barauna A."/>
            <person name="Beukes C."/>
            <person name="De Faria S.M."/>
            <person name="Gross E."/>
            <person name="Dos Reis Junior F.B."/>
            <person name="Simon M."/>
            <person name="Maluk M."/>
            <person name="Odee D.W."/>
            <person name="Kenicer G."/>
            <person name="Young J.P.W."/>
            <person name="Reis V.M."/>
            <person name="Zilli J."/>
            <person name="James E.K."/>
        </authorList>
    </citation>
    <scope>NUCLEOTIDE SEQUENCE [LARGE SCALE GENOMIC DNA]</scope>
    <source>
        <strain evidence="6 7">JPY530</strain>
    </source>
</reference>
<dbReference type="InterPro" id="IPR053876">
    <property type="entry name" value="Phage_int_M"/>
</dbReference>
<dbReference type="EMBL" id="JAZHGA010000011">
    <property type="protein sequence ID" value="MEM5341556.1"/>
    <property type="molecule type" value="Genomic_DNA"/>
</dbReference>
<dbReference type="InterPro" id="IPR013762">
    <property type="entry name" value="Integrase-like_cat_sf"/>
</dbReference>
<keyword evidence="7" id="KW-1185">Reference proteome</keyword>
<dbReference type="InterPro" id="IPR010998">
    <property type="entry name" value="Integrase_recombinase_N"/>
</dbReference>
<dbReference type="Pfam" id="PF00589">
    <property type="entry name" value="Phage_integrase"/>
    <property type="match status" value="1"/>
</dbReference>
<evidence type="ECO:0000256" key="4">
    <source>
        <dbReference type="ARBA" id="ARBA00023172"/>
    </source>
</evidence>
<comment type="caution">
    <text evidence="6">The sequence shown here is derived from an EMBL/GenBank/DDBJ whole genome shotgun (WGS) entry which is preliminary data.</text>
</comment>
<dbReference type="Proteomes" id="UP001481677">
    <property type="component" value="Unassembled WGS sequence"/>
</dbReference>
<gene>
    <name evidence="6" type="ORF">V4C56_18275</name>
</gene>
<dbReference type="Gene3D" id="3.30.160.390">
    <property type="entry name" value="Integrase, DNA-binding domain"/>
    <property type="match status" value="1"/>
</dbReference>
<sequence>MKLTYSLLLNAKPQAKRYKLSDRDSLYLLVSITGTKTWRFDYRLDGKACTYTLGRFPDLSLLDARKARSIAAELVAAGIHPKAHEKQRQLETIAHHKNTLWPVCEEWLNDNCANWTDYYHGQATRFLTRYVKGSPLGTMPVRDIKVAHVYDLLQSIAKRKTLAGDERKANGAPHVAIRLRQHLDAIFRRAIISGRADTNPVAALKPSDVVTLPPTRHNRALKANELSHLLAATAVTGTPLTRLAMRLLLLTSVRTAELRGSTWKEIDMESAIWAIPSERMKMGHPHVVPLSTQAIEILKEVREITRAKSVDDYLFPNVRDRSRPMAATTINAVLIRAGFNHERLFRAHGARGTFSTWAYEQGFTPLAVERQLAHVEKNRVSRAYNKAEFFPERQRMMQDWGDYLQNIGS</sequence>
<dbReference type="InterPro" id="IPR011010">
    <property type="entry name" value="DNA_brk_join_enz"/>
</dbReference>
<dbReference type="PANTHER" id="PTHR30629:SF2">
    <property type="entry name" value="PROPHAGE INTEGRASE INTS-RELATED"/>
    <property type="match status" value="1"/>
</dbReference>